<keyword evidence="1" id="KW-0488">Methylation</keyword>
<keyword evidence="2" id="KW-0472">Membrane</keyword>
<protein>
    <submittedName>
        <fullName evidence="3">Pilin</fullName>
    </submittedName>
</protein>
<dbReference type="InterPro" id="IPR012902">
    <property type="entry name" value="N_methyl_site"/>
</dbReference>
<dbReference type="PRINTS" id="PR00813">
    <property type="entry name" value="BCTERIALGSPG"/>
</dbReference>
<evidence type="ECO:0000313" key="3">
    <source>
        <dbReference type="EMBL" id="STZ76737.1"/>
    </source>
</evidence>
<feature type="transmembrane region" description="Helical" evidence="2">
    <location>
        <begin position="6"/>
        <end position="31"/>
    </location>
</feature>
<evidence type="ECO:0000256" key="1">
    <source>
        <dbReference type="ARBA" id="ARBA00022481"/>
    </source>
</evidence>
<keyword evidence="4" id="KW-1185">Reference proteome</keyword>
<dbReference type="NCBIfam" id="TIGR02532">
    <property type="entry name" value="IV_pilin_GFxxxE"/>
    <property type="match status" value="1"/>
</dbReference>
<proteinExistence type="predicted"/>
<evidence type="ECO:0000256" key="2">
    <source>
        <dbReference type="SAM" id="Phobius"/>
    </source>
</evidence>
<gene>
    <name evidence="3" type="ORF">NCTC10295_01520</name>
</gene>
<organism evidence="3 4">
    <name type="scientific">Bergeriella denitrificans</name>
    <name type="common">Neisseria denitrificans</name>
    <dbReference type="NCBI Taxonomy" id="494"/>
    <lineage>
        <taxon>Bacteria</taxon>
        <taxon>Pseudomonadati</taxon>
        <taxon>Pseudomonadota</taxon>
        <taxon>Betaproteobacteria</taxon>
        <taxon>Neisseriales</taxon>
        <taxon>Neisseriaceae</taxon>
        <taxon>Bergeriella</taxon>
    </lineage>
</organism>
<keyword evidence="2" id="KW-0812">Transmembrane</keyword>
<dbReference type="RefSeq" id="WP_066075785.1">
    <property type="nucleotide sequence ID" value="NZ_CP181246.1"/>
</dbReference>
<dbReference type="AlphaFoldDB" id="A0A378UHF1"/>
<dbReference type="InterPro" id="IPR038415">
    <property type="entry name" value="Pilin_PilX-like_sf"/>
</dbReference>
<dbReference type="PROSITE" id="PS00409">
    <property type="entry name" value="PROKAR_NTER_METHYL"/>
    <property type="match status" value="1"/>
</dbReference>
<dbReference type="Proteomes" id="UP000254651">
    <property type="component" value="Unassembled WGS sequence"/>
</dbReference>
<dbReference type="InterPro" id="IPR045584">
    <property type="entry name" value="Pilin-like"/>
</dbReference>
<dbReference type="EMBL" id="UGQS01000002">
    <property type="protein sequence ID" value="STZ76737.1"/>
    <property type="molecule type" value="Genomic_DNA"/>
</dbReference>
<keyword evidence="2" id="KW-1133">Transmembrane helix</keyword>
<sequence length="153" mass="16451">MRATKFGVQGFTLVEMLLALAIVGLLAVFAVQSYQSHINKGYEAQAALDLGSLNQSVAAMRLREPSQTAAEWDARMQSLAASLQAASPAGSRYRYEVELVSDGGRTRHYLYALPSENGAAALWADGAGGIYRCDTAAAARRREAGEHTACRRI</sequence>
<dbReference type="Pfam" id="PF07963">
    <property type="entry name" value="N_methyl"/>
    <property type="match status" value="1"/>
</dbReference>
<reference evidence="3 4" key="1">
    <citation type="submission" date="2018-06" db="EMBL/GenBank/DDBJ databases">
        <authorList>
            <consortium name="Pathogen Informatics"/>
            <person name="Doyle S."/>
        </authorList>
    </citation>
    <scope>NUCLEOTIDE SEQUENCE [LARGE SCALE GENOMIC DNA]</scope>
    <source>
        <strain evidence="3 4">NCTC10295</strain>
    </source>
</reference>
<name>A0A378UHF1_BERDE</name>
<dbReference type="SUPFAM" id="SSF54523">
    <property type="entry name" value="Pili subunits"/>
    <property type="match status" value="1"/>
</dbReference>
<dbReference type="GO" id="GO:0015628">
    <property type="term" value="P:protein secretion by the type II secretion system"/>
    <property type="evidence" value="ECO:0007669"/>
    <property type="project" value="InterPro"/>
</dbReference>
<accession>A0A378UHF1</accession>
<dbReference type="GO" id="GO:0015627">
    <property type="term" value="C:type II protein secretion system complex"/>
    <property type="evidence" value="ECO:0007669"/>
    <property type="project" value="InterPro"/>
</dbReference>
<evidence type="ECO:0000313" key="4">
    <source>
        <dbReference type="Proteomes" id="UP000254651"/>
    </source>
</evidence>
<dbReference type="Gene3D" id="3.30.540.20">
    <property type="match status" value="1"/>
</dbReference>
<dbReference type="InterPro" id="IPR000983">
    <property type="entry name" value="Bac_GSPG_pilin"/>
</dbReference>